<keyword evidence="9" id="KW-1185">Reference proteome</keyword>
<evidence type="ECO:0000259" key="7">
    <source>
        <dbReference type="Pfam" id="PF02668"/>
    </source>
</evidence>
<organism evidence="8 9">
    <name type="scientific">Bordetella genomosp. 10</name>
    <dbReference type="NCBI Taxonomy" id="1416804"/>
    <lineage>
        <taxon>Bacteria</taxon>
        <taxon>Pseudomonadati</taxon>
        <taxon>Pseudomonadota</taxon>
        <taxon>Betaproteobacteria</taxon>
        <taxon>Burkholderiales</taxon>
        <taxon>Alcaligenaceae</taxon>
        <taxon>Bordetella</taxon>
    </lineage>
</organism>
<keyword evidence="2" id="KW-0479">Metal-binding</keyword>
<dbReference type="SUPFAM" id="SSF51197">
    <property type="entry name" value="Clavaminate synthase-like"/>
    <property type="match status" value="1"/>
</dbReference>
<dbReference type="AlphaFoldDB" id="A0A261S2L6"/>
<comment type="similarity">
    <text evidence="1">Belongs to the TfdA dioxygenase family.</text>
</comment>
<accession>A0A261S2L6</accession>
<evidence type="ECO:0000313" key="8">
    <source>
        <dbReference type="EMBL" id="OZI31227.1"/>
    </source>
</evidence>
<dbReference type="EMBL" id="NEVM01000005">
    <property type="protein sequence ID" value="OZI31227.1"/>
    <property type="molecule type" value="Genomic_DNA"/>
</dbReference>
<keyword evidence="3 8" id="KW-0223">Dioxygenase</keyword>
<feature type="domain" description="TauD/TfdA-like" evidence="7">
    <location>
        <begin position="6"/>
        <end position="273"/>
    </location>
</feature>
<keyword evidence="5" id="KW-0408">Iron</keyword>
<name>A0A261S2L6_9BORD</name>
<comment type="caution">
    <text evidence="8">The sequence shown here is derived from an EMBL/GenBank/DDBJ whole genome shotgun (WGS) entry which is preliminary data.</text>
</comment>
<dbReference type="GO" id="GO:0000908">
    <property type="term" value="F:taurine dioxygenase activity"/>
    <property type="evidence" value="ECO:0007669"/>
    <property type="project" value="TreeGrafter"/>
</dbReference>
<dbReference type="PANTHER" id="PTHR30468:SF1">
    <property type="entry name" value="ALPHA-KETOGLUTARATE-DEPENDENT SULFONATE DIOXYGENASE"/>
    <property type="match status" value="1"/>
</dbReference>
<proteinExistence type="inferred from homology"/>
<sequence length="303" mass="34482">MSELVVRPLGYAAGASVTGLDLRKGLQADQLARVKAAWREHLVLVFPDQDLDAEQLIAFTRNFGEVERNDSVPYYRDPNHPEVLLVTNKPRDGKPSQTRNTGRNWHSDLSYTNRPAMGSVLMCKEKPPVGGDTMFANMYMAYDALSDRLKHFLDDMHAVHDISLIKGFERRDPAQIAELKKRNPPIAHPVVRTHPETGRKLLFISDRVRAFVGMPEEESRPILDFLNRHATSPEFVYRHRWSVNDIVMWDNRCTLHIALPDFDQTKPRHMMRCSLLGEPSGYVIQDESPMDEQAARSAIAAVS</sequence>
<evidence type="ECO:0000256" key="2">
    <source>
        <dbReference type="ARBA" id="ARBA00022723"/>
    </source>
</evidence>
<evidence type="ECO:0000256" key="3">
    <source>
        <dbReference type="ARBA" id="ARBA00022964"/>
    </source>
</evidence>
<dbReference type="OrthoDB" id="8893262at2"/>
<dbReference type="InterPro" id="IPR042098">
    <property type="entry name" value="TauD-like_sf"/>
</dbReference>
<evidence type="ECO:0000256" key="6">
    <source>
        <dbReference type="SAM" id="MobiDB-lite"/>
    </source>
</evidence>
<dbReference type="Pfam" id="PF02668">
    <property type="entry name" value="TauD"/>
    <property type="match status" value="1"/>
</dbReference>
<dbReference type="PANTHER" id="PTHR30468">
    <property type="entry name" value="ALPHA-KETOGLUTARATE-DEPENDENT SULFONATE DIOXYGENASE"/>
    <property type="match status" value="1"/>
</dbReference>
<dbReference type="Gene3D" id="3.60.130.10">
    <property type="entry name" value="Clavaminate synthase-like"/>
    <property type="match status" value="1"/>
</dbReference>
<dbReference type="Proteomes" id="UP000216020">
    <property type="component" value="Unassembled WGS sequence"/>
</dbReference>
<evidence type="ECO:0000256" key="1">
    <source>
        <dbReference type="ARBA" id="ARBA00005896"/>
    </source>
</evidence>
<evidence type="ECO:0000256" key="5">
    <source>
        <dbReference type="ARBA" id="ARBA00023004"/>
    </source>
</evidence>
<dbReference type="GO" id="GO:0046872">
    <property type="term" value="F:metal ion binding"/>
    <property type="evidence" value="ECO:0007669"/>
    <property type="project" value="UniProtKB-KW"/>
</dbReference>
<reference evidence="9" key="1">
    <citation type="submission" date="2017-05" db="EMBL/GenBank/DDBJ databases">
        <title>Complete and WGS of Bordetella genogroups.</title>
        <authorList>
            <person name="Spilker T."/>
            <person name="Lipuma J."/>
        </authorList>
    </citation>
    <scope>NUCLEOTIDE SEQUENCE [LARGE SCALE GENOMIC DNA]</scope>
    <source>
        <strain evidence="9">AU16122</strain>
    </source>
</reference>
<dbReference type="InterPro" id="IPR003819">
    <property type="entry name" value="TauD/TfdA-like"/>
</dbReference>
<gene>
    <name evidence="8" type="ORF">CAL29_25195</name>
</gene>
<feature type="region of interest" description="Disordered" evidence="6">
    <location>
        <begin position="87"/>
        <end position="110"/>
    </location>
</feature>
<protein>
    <submittedName>
        <fullName evidence="8">Taurine dioxygenase</fullName>
    </submittedName>
</protein>
<evidence type="ECO:0000256" key="4">
    <source>
        <dbReference type="ARBA" id="ARBA00023002"/>
    </source>
</evidence>
<feature type="compositionally biased region" description="Polar residues" evidence="6">
    <location>
        <begin position="95"/>
        <end position="110"/>
    </location>
</feature>
<evidence type="ECO:0000313" key="9">
    <source>
        <dbReference type="Proteomes" id="UP000216020"/>
    </source>
</evidence>
<dbReference type="InterPro" id="IPR051323">
    <property type="entry name" value="AtsK-like"/>
</dbReference>
<keyword evidence="4" id="KW-0560">Oxidoreductase</keyword>
<dbReference type="GO" id="GO:0006790">
    <property type="term" value="P:sulfur compound metabolic process"/>
    <property type="evidence" value="ECO:0007669"/>
    <property type="project" value="TreeGrafter"/>
</dbReference>
<dbReference type="RefSeq" id="WP_094855641.1">
    <property type="nucleotide sequence ID" value="NZ_NEVM01000005.1"/>
</dbReference>
<dbReference type="GO" id="GO:0005737">
    <property type="term" value="C:cytoplasm"/>
    <property type="evidence" value="ECO:0007669"/>
    <property type="project" value="TreeGrafter"/>
</dbReference>